<sequence>MANTKRWLIQPDTPPTPLQLAMMLLSLLSVILVLVITFGRIDGETRRLLFFIDTCICLVFMSNFFYELFKAGSKREYLRHHWIDFVASIPAIEALRMARLFQILRVVRLIRTTRSLIVPMLKQRRQATVASLLVALITILTFASVLVLIVESGVEGANIDSAESAIWWALVTISTVGYGDYYPVTTAGHIIGGVVIVCGVSFFGVISGYMASVFVSPDESEKLDSHAEEIRCELNNSLQRMEANQKKLLAEIDELKQTIEEKIEDKIDDKLEGKLESHLENRLNADK</sequence>
<evidence type="ECO:0000256" key="2">
    <source>
        <dbReference type="ARBA" id="ARBA00022448"/>
    </source>
</evidence>
<dbReference type="RefSeq" id="WP_248948665.1">
    <property type="nucleotide sequence ID" value="NZ_JAKILB010000002.1"/>
</dbReference>
<keyword evidence="2" id="KW-0813">Transport</keyword>
<keyword evidence="16" id="KW-1185">Reference proteome</keyword>
<protein>
    <submittedName>
        <fullName evidence="15">Ion transporter</fullName>
    </submittedName>
</protein>
<accession>A0A9X1ZGX2</accession>
<evidence type="ECO:0000313" key="16">
    <source>
        <dbReference type="Proteomes" id="UP001139293"/>
    </source>
</evidence>
<evidence type="ECO:0000256" key="3">
    <source>
        <dbReference type="ARBA" id="ARBA00022538"/>
    </source>
</evidence>
<evidence type="ECO:0000256" key="1">
    <source>
        <dbReference type="ARBA" id="ARBA00004141"/>
    </source>
</evidence>
<evidence type="ECO:0000256" key="6">
    <source>
        <dbReference type="ARBA" id="ARBA00022882"/>
    </source>
</evidence>
<keyword evidence="3" id="KW-0633">Potassium transport</keyword>
<evidence type="ECO:0000256" key="12">
    <source>
        <dbReference type="SAM" id="Coils"/>
    </source>
</evidence>
<reference evidence="15" key="1">
    <citation type="submission" date="2022-01" db="EMBL/GenBank/DDBJ databases">
        <title>Whole genome-based taxonomy of the Shewanellaceae.</title>
        <authorList>
            <person name="Martin-Rodriguez A.J."/>
        </authorList>
    </citation>
    <scope>NUCLEOTIDE SEQUENCE</scope>
    <source>
        <strain evidence="15">KCTC 23973</strain>
    </source>
</reference>
<dbReference type="Pfam" id="PF00520">
    <property type="entry name" value="Ion_trans"/>
    <property type="match status" value="1"/>
</dbReference>
<feature type="transmembrane region" description="Helical" evidence="13">
    <location>
        <begin position="128"/>
        <end position="150"/>
    </location>
</feature>
<evidence type="ECO:0000256" key="5">
    <source>
        <dbReference type="ARBA" id="ARBA00022826"/>
    </source>
</evidence>
<dbReference type="Gene3D" id="1.20.120.350">
    <property type="entry name" value="Voltage-gated potassium channels. Chain C"/>
    <property type="match status" value="1"/>
</dbReference>
<keyword evidence="8 13" id="KW-1133">Transmembrane helix</keyword>
<evidence type="ECO:0000256" key="4">
    <source>
        <dbReference type="ARBA" id="ARBA00022692"/>
    </source>
</evidence>
<proteinExistence type="predicted"/>
<evidence type="ECO:0000256" key="9">
    <source>
        <dbReference type="ARBA" id="ARBA00023065"/>
    </source>
</evidence>
<name>A0A9X1ZGX2_9GAMM</name>
<dbReference type="PANTHER" id="PTHR11537:SF254">
    <property type="entry name" value="POTASSIUM VOLTAGE-GATED CHANNEL PROTEIN SHAB"/>
    <property type="match status" value="1"/>
</dbReference>
<keyword evidence="9" id="KW-0406">Ion transport</keyword>
<dbReference type="EMBL" id="JAKILB010000002">
    <property type="protein sequence ID" value="MCL1137578.1"/>
    <property type="molecule type" value="Genomic_DNA"/>
</dbReference>
<comment type="subcellular location">
    <subcellularLocation>
        <location evidence="1">Membrane</location>
        <topology evidence="1">Multi-pass membrane protein</topology>
    </subcellularLocation>
</comment>
<evidence type="ECO:0000256" key="8">
    <source>
        <dbReference type="ARBA" id="ARBA00022989"/>
    </source>
</evidence>
<keyword evidence="10 13" id="KW-0472">Membrane</keyword>
<dbReference type="GO" id="GO:0005249">
    <property type="term" value="F:voltage-gated potassium channel activity"/>
    <property type="evidence" value="ECO:0007669"/>
    <property type="project" value="InterPro"/>
</dbReference>
<dbReference type="AlphaFoldDB" id="A0A9X1ZGX2"/>
<keyword evidence="4 13" id="KW-0812">Transmembrane</keyword>
<feature type="transmembrane region" description="Helical" evidence="13">
    <location>
        <begin position="86"/>
        <end position="107"/>
    </location>
</feature>
<evidence type="ECO:0000259" key="14">
    <source>
        <dbReference type="Pfam" id="PF00520"/>
    </source>
</evidence>
<feature type="transmembrane region" description="Helical" evidence="13">
    <location>
        <begin position="20"/>
        <end position="41"/>
    </location>
</feature>
<dbReference type="Gene3D" id="1.10.287.70">
    <property type="match status" value="1"/>
</dbReference>
<dbReference type="InterPro" id="IPR027359">
    <property type="entry name" value="Volt_channel_dom_sf"/>
</dbReference>
<evidence type="ECO:0000256" key="13">
    <source>
        <dbReference type="SAM" id="Phobius"/>
    </source>
</evidence>
<evidence type="ECO:0000313" key="15">
    <source>
        <dbReference type="EMBL" id="MCL1137578.1"/>
    </source>
</evidence>
<keyword evidence="5" id="KW-0631">Potassium channel</keyword>
<dbReference type="GO" id="GO:0008076">
    <property type="term" value="C:voltage-gated potassium channel complex"/>
    <property type="evidence" value="ECO:0007669"/>
    <property type="project" value="InterPro"/>
</dbReference>
<dbReference type="InterPro" id="IPR005821">
    <property type="entry name" value="Ion_trans_dom"/>
</dbReference>
<evidence type="ECO:0000256" key="11">
    <source>
        <dbReference type="ARBA" id="ARBA00023303"/>
    </source>
</evidence>
<dbReference type="SUPFAM" id="SSF81324">
    <property type="entry name" value="Voltage-gated potassium channels"/>
    <property type="match status" value="1"/>
</dbReference>
<keyword evidence="6" id="KW-0851">Voltage-gated channel</keyword>
<dbReference type="InterPro" id="IPR028325">
    <property type="entry name" value="VG_K_chnl"/>
</dbReference>
<evidence type="ECO:0000256" key="10">
    <source>
        <dbReference type="ARBA" id="ARBA00023136"/>
    </source>
</evidence>
<dbReference type="PANTHER" id="PTHR11537">
    <property type="entry name" value="VOLTAGE-GATED POTASSIUM CHANNEL"/>
    <property type="match status" value="1"/>
</dbReference>
<keyword evidence="11" id="KW-0407">Ion channel</keyword>
<keyword evidence="12" id="KW-0175">Coiled coil</keyword>
<feature type="domain" description="Ion transport" evidence="14">
    <location>
        <begin position="19"/>
        <end position="216"/>
    </location>
</feature>
<dbReference type="GO" id="GO:0001508">
    <property type="term" value="P:action potential"/>
    <property type="evidence" value="ECO:0007669"/>
    <property type="project" value="TreeGrafter"/>
</dbReference>
<keyword evidence="7" id="KW-0630">Potassium</keyword>
<gene>
    <name evidence="15" type="ORF">L2740_03340</name>
</gene>
<organism evidence="15 16">
    <name type="scientific">Shewanella pneumatophori</name>
    <dbReference type="NCBI Taxonomy" id="314092"/>
    <lineage>
        <taxon>Bacteria</taxon>
        <taxon>Pseudomonadati</taxon>
        <taxon>Pseudomonadota</taxon>
        <taxon>Gammaproteobacteria</taxon>
        <taxon>Alteromonadales</taxon>
        <taxon>Shewanellaceae</taxon>
        <taxon>Shewanella</taxon>
    </lineage>
</organism>
<dbReference type="PRINTS" id="PR00169">
    <property type="entry name" value="KCHANNEL"/>
</dbReference>
<evidence type="ECO:0000256" key="7">
    <source>
        <dbReference type="ARBA" id="ARBA00022958"/>
    </source>
</evidence>
<comment type="caution">
    <text evidence="15">The sequence shown here is derived from an EMBL/GenBank/DDBJ whole genome shotgun (WGS) entry which is preliminary data.</text>
</comment>
<feature type="transmembrane region" description="Helical" evidence="13">
    <location>
        <begin position="165"/>
        <end position="183"/>
    </location>
</feature>
<feature type="transmembrane region" description="Helical" evidence="13">
    <location>
        <begin position="190"/>
        <end position="215"/>
    </location>
</feature>
<dbReference type="Proteomes" id="UP001139293">
    <property type="component" value="Unassembled WGS sequence"/>
</dbReference>
<feature type="transmembrane region" description="Helical" evidence="13">
    <location>
        <begin position="48"/>
        <end position="66"/>
    </location>
</feature>
<feature type="coiled-coil region" evidence="12">
    <location>
        <begin position="227"/>
        <end position="269"/>
    </location>
</feature>